<accession>A0ABP1J6T1</accession>
<comment type="caution">
    <text evidence="2">The sequence shown here is derived from an EMBL/GenBank/DDBJ whole genome shotgun (WGS) entry which is preliminary data.</text>
</comment>
<evidence type="ECO:0000256" key="1">
    <source>
        <dbReference type="SAM" id="MobiDB-lite"/>
    </source>
</evidence>
<dbReference type="EMBL" id="CAXDID020000117">
    <property type="protein sequence ID" value="CAL6030758.1"/>
    <property type="molecule type" value="Genomic_DNA"/>
</dbReference>
<feature type="region of interest" description="Disordered" evidence="1">
    <location>
        <begin position="91"/>
        <end position="113"/>
    </location>
</feature>
<sequence length="185" mass="21284">MIRIIRNSSVQQQAIQICDATNHPRVLTILKISKYEIQFDIQNRNVEPTRKVIINNAWKMNIKTFKCMIKYNFFDLIQQFSSQYILKPLSNDNTTNQPRASRSSPEMRSGQISCGRQNLPIQSAELAGGIAKGMPSTSLQDWKAVAPLLPQKCRWYDAGDSRYQRKSIQHSYKLVKKLHITKATL</sequence>
<keyword evidence="3" id="KW-1185">Reference proteome</keyword>
<evidence type="ECO:0000313" key="3">
    <source>
        <dbReference type="Proteomes" id="UP001642409"/>
    </source>
</evidence>
<organism evidence="2 3">
    <name type="scientific">Hexamita inflata</name>
    <dbReference type="NCBI Taxonomy" id="28002"/>
    <lineage>
        <taxon>Eukaryota</taxon>
        <taxon>Metamonada</taxon>
        <taxon>Diplomonadida</taxon>
        <taxon>Hexamitidae</taxon>
        <taxon>Hexamitinae</taxon>
        <taxon>Hexamita</taxon>
    </lineage>
</organism>
<gene>
    <name evidence="2" type="ORF">HINF_LOCUS33635</name>
</gene>
<evidence type="ECO:0000313" key="2">
    <source>
        <dbReference type="EMBL" id="CAL6030758.1"/>
    </source>
</evidence>
<dbReference type="Proteomes" id="UP001642409">
    <property type="component" value="Unassembled WGS sequence"/>
</dbReference>
<protein>
    <submittedName>
        <fullName evidence="2">Hypothetical_protein</fullName>
    </submittedName>
</protein>
<reference evidence="2 3" key="1">
    <citation type="submission" date="2024-07" db="EMBL/GenBank/DDBJ databases">
        <authorList>
            <person name="Akdeniz Z."/>
        </authorList>
    </citation>
    <scope>NUCLEOTIDE SEQUENCE [LARGE SCALE GENOMIC DNA]</scope>
</reference>
<name>A0ABP1J6T1_9EUKA</name>
<proteinExistence type="predicted"/>